<dbReference type="Gene3D" id="2.40.10.10">
    <property type="entry name" value="Trypsin-like serine proteases"/>
    <property type="match status" value="4"/>
</dbReference>
<gene>
    <name evidence="17" type="primary">LOC117231108</name>
</gene>
<dbReference type="PROSITE" id="PS00134">
    <property type="entry name" value="TRYPSIN_HIS"/>
    <property type="match status" value="2"/>
</dbReference>
<dbReference type="InterPro" id="IPR009003">
    <property type="entry name" value="Peptidase_S1_PA"/>
</dbReference>
<dbReference type="PRINTS" id="PR00722">
    <property type="entry name" value="CHYMOTRYPSIN"/>
</dbReference>
<dbReference type="InterPro" id="IPR033116">
    <property type="entry name" value="TRYPSIN_SER"/>
</dbReference>
<evidence type="ECO:0000313" key="17">
    <source>
        <dbReference type="RefSeq" id="XP_033345096.1"/>
    </source>
</evidence>
<evidence type="ECO:0000256" key="13">
    <source>
        <dbReference type="SAM" id="SignalP"/>
    </source>
</evidence>
<keyword evidence="2" id="KW-0479">Metal-binding</keyword>
<keyword evidence="16" id="KW-1185">Reference proteome</keyword>
<dbReference type="Proteomes" id="UP000504631">
    <property type="component" value="Unplaced"/>
</dbReference>
<evidence type="ECO:0000256" key="1">
    <source>
        <dbReference type="ARBA" id="ARBA00022670"/>
    </source>
</evidence>
<dbReference type="AlphaFoldDB" id="A0A6J3JXU1"/>
<evidence type="ECO:0000256" key="2">
    <source>
        <dbReference type="ARBA" id="ARBA00022723"/>
    </source>
</evidence>
<feature type="signal peptide" evidence="13">
    <location>
        <begin position="1"/>
        <end position="19"/>
    </location>
</feature>
<comment type="similarity">
    <text evidence="10">Belongs to the peptidase S1 family. CLIP subfamily.</text>
</comment>
<sequence length="823" mass="91616">MIKLFAFGILQAMMLVAVAQFQGQLNCASLYGVSGQCIGLRQCPQILNILQTRPLPPQTIDILRQIQCGFDSPNNPRVCCPIQTRTEDNSRINSNSGQQNTNNENTNNQNTNNQNTNNQNLQYDIFNNPLLPTECGKDLTQRIVGGERAGLDEYPWMTLLEYLTLNGVYTACGGVLISQRYVLTAAHCVKGKDIPSTWRLQSVRLGEYNTDTNPDCIKDDENSEICADETVSVEIEEQIAHENYRPRSRDQKYDIALLRLSRDVTFTNYIKPICLPPNASLGQRLSVAGWGKTENGSSSNIKLKLTLPIVDEVQCQMTYGNVGVALGYGQICAGGQKGKDSCRGDSGGSLMAVERDRNGSARWAAVGVVSFGPSPCGMPGWPGVYTRVIDFVPWILSKMRPWNRERICNRILSELKKYKSSNLFQEKEKDSFDDSFEIDMINHLLLVGILVLCGVSAQDICTTPQNKIGVCINIHSCQPIIQILKQQKPLTKDTHNYLISLQCGFENKDPKVCCEQRSLVTESTTTTTTTTENPLFIPDPPDVTNHPNLPLLDHNLCGPVSQEKIFGGNKTRIFDFPWMVLLAYNTGKQIPEFKCGGSLINKRYVLTAAHCITTLPNDFTLIGVRLGEHNLNTERDCDKDEDGIEIVCAERYQDIGIESTHFHPRYTRARLQNDIGLLRLDQDADFRPQNVRPICMPIGSAATLTRKKVIVTGWGATERGPQSPDLLQVQLQLMSTNKCAELYERQAQIWYKQMCAGGKSGMDSCSGDSGGPLQAPGNYSHNLKFIQYGVVSFGPRMCGTTGIPGVYTKIVYYLDWILDTIRA</sequence>
<dbReference type="InterPro" id="IPR018114">
    <property type="entry name" value="TRYPSIN_HIS"/>
</dbReference>
<feature type="region of interest" description="Disordered" evidence="12">
    <location>
        <begin position="87"/>
        <end position="120"/>
    </location>
</feature>
<keyword evidence="3 13" id="KW-0732">Signal</keyword>
<feature type="domain" description="Clip" evidence="15">
    <location>
        <begin position="460"/>
        <end position="514"/>
    </location>
</feature>
<proteinExistence type="inferred from homology"/>
<evidence type="ECO:0000256" key="4">
    <source>
        <dbReference type="ARBA" id="ARBA00022801"/>
    </source>
</evidence>
<dbReference type="InterPro" id="IPR038565">
    <property type="entry name" value="CLIP_sf"/>
</dbReference>
<protein>
    <submittedName>
        <fullName evidence="17">Uncharacterized protein LOC117231108</fullName>
    </submittedName>
</protein>
<dbReference type="PANTHER" id="PTHR24256">
    <property type="entry name" value="TRYPTASE-RELATED"/>
    <property type="match status" value="1"/>
</dbReference>
<keyword evidence="7" id="KW-0865">Zymogen</keyword>
<evidence type="ECO:0000259" key="14">
    <source>
        <dbReference type="PROSITE" id="PS50240"/>
    </source>
</evidence>
<feature type="domain" description="Peptidase S1" evidence="14">
    <location>
        <begin position="565"/>
        <end position="822"/>
    </location>
</feature>
<dbReference type="CDD" id="cd00190">
    <property type="entry name" value="Tryp_SPc"/>
    <property type="match status" value="2"/>
</dbReference>
<feature type="compositionally biased region" description="Low complexity" evidence="12">
    <location>
        <begin position="98"/>
        <end position="120"/>
    </location>
</feature>
<organism evidence="16 17">
    <name type="scientific">Bombus vosnesenskii</name>
    <dbReference type="NCBI Taxonomy" id="207650"/>
    <lineage>
        <taxon>Eukaryota</taxon>
        <taxon>Metazoa</taxon>
        <taxon>Ecdysozoa</taxon>
        <taxon>Arthropoda</taxon>
        <taxon>Hexapoda</taxon>
        <taxon>Insecta</taxon>
        <taxon>Pterygota</taxon>
        <taxon>Neoptera</taxon>
        <taxon>Endopterygota</taxon>
        <taxon>Hymenoptera</taxon>
        <taxon>Apocrita</taxon>
        <taxon>Aculeata</taxon>
        <taxon>Apoidea</taxon>
        <taxon>Anthophila</taxon>
        <taxon>Apidae</taxon>
        <taxon>Bombus</taxon>
        <taxon>Pyrobombus</taxon>
    </lineage>
</organism>
<dbReference type="InterPro" id="IPR051487">
    <property type="entry name" value="Ser/Thr_Proteases_Immune/Dev"/>
</dbReference>
<dbReference type="InterPro" id="IPR001314">
    <property type="entry name" value="Peptidase_S1A"/>
</dbReference>
<keyword evidence="5 11" id="KW-0720">Serine protease</keyword>
<feature type="domain" description="Peptidase S1" evidence="14">
    <location>
        <begin position="143"/>
        <end position="400"/>
    </location>
</feature>
<dbReference type="Gene3D" id="3.30.1640.30">
    <property type="match status" value="2"/>
</dbReference>
<feature type="chain" id="PRO_5027008318" evidence="13">
    <location>
        <begin position="20"/>
        <end position="823"/>
    </location>
</feature>
<dbReference type="RefSeq" id="XP_033345096.1">
    <property type="nucleotide sequence ID" value="XM_033489205.1"/>
</dbReference>
<dbReference type="GO" id="GO:0006508">
    <property type="term" value="P:proteolysis"/>
    <property type="evidence" value="ECO:0007669"/>
    <property type="project" value="UniProtKB-KW"/>
</dbReference>
<accession>A0A6J3JXU1</accession>
<dbReference type="GO" id="GO:0004252">
    <property type="term" value="F:serine-type endopeptidase activity"/>
    <property type="evidence" value="ECO:0007669"/>
    <property type="project" value="InterPro"/>
</dbReference>
<keyword evidence="4 11" id="KW-0378">Hydrolase</keyword>
<name>A0A6J3JXU1_9HYME</name>
<evidence type="ECO:0000256" key="5">
    <source>
        <dbReference type="ARBA" id="ARBA00022825"/>
    </source>
</evidence>
<dbReference type="Pfam" id="PF00089">
    <property type="entry name" value="Trypsin"/>
    <property type="match status" value="2"/>
</dbReference>
<keyword evidence="8" id="KW-1015">Disulfide bond</keyword>
<dbReference type="InterPro" id="IPR022700">
    <property type="entry name" value="CLIP"/>
</dbReference>
<keyword evidence="1 11" id="KW-0645">Protease</keyword>
<dbReference type="SMART" id="SM00020">
    <property type="entry name" value="Tryp_SPc"/>
    <property type="match status" value="2"/>
</dbReference>
<dbReference type="GeneID" id="117231108"/>
<evidence type="ECO:0000256" key="9">
    <source>
        <dbReference type="ARBA" id="ARBA00023180"/>
    </source>
</evidence>
<evidence type="ECO:0000313" key="16">
    <source>
        <dbReference type="Proteomes" id="UP000504631"/>
    </source>
</evidence>
<dbReference type="PROSITE" id="PS51888">
    <property type="entry name" value="CLIP"/>
    <property type="match status" value="2"/>
</dbReference>
<dbReference type="GO" id="GO:0051604">
    <property type="term" value="P:protein maturation"/>
    <property type="evidence" value="ECO:0007669"/>
    <property type="project" value="UniProtKB-ARBA"/>
</dbReference>
<dbReference type="SUPFAM" id="SSF50494">
    <property type="entry name" value="Trypsin-like serine proteases"/>
    <property type="match status" value="2"/>
</dbReference>
<evidence type="ECO:0000256" key="12">
    <source>
        <dbReference type="SAM" id="MobiDB-lite"/>
    </source>
</evidence>
<evidence type="ECO:0000259" key="15">
    <source>
        <dbReference type="PROSITE" id="PS51888"/>
    </source>
</evidence>
<evidence type="ECO:0000256" key="3">
    <source>
        <dbReference type="ARBA" id="ARBA00022729"/>
    </source>
</evidence>
<evidence type="ECO:0000256" key="8">
    <source>
        <dbReference type="ARBA" id="ARBA00023157"/>
    </source>
</evidence>
<dbReference type="SMART" id="SM00680">
    <property type="entry name" value="CLIP"/>
    <property type="match status" value="2"/>
</dbReference>
<dbReference type="PROSITE" id="PS50240">
    <property type="entry name" value="TRYPSIN_DOM"/>
    <property type="match status" value="2"/>
</dbReference>
<keyword evidence="6" id="KW-0106">Calcium</keyword>
<dbReference type="Pfam" id="PF12032">
    <property type="entry name" value="CLIP"/>
    <property type="match status" value="2"/>
</dbReference>
<evidence type="ECO:0000256" key="6">
    <source>
        <dbReference type="ARBA" id="ARBA00022837"/>
    </source>
</evidence>
<dbReference type="PROSITE" id="PS00135">
    <property type="entry name" value="TRYPSIN_SER"/>
    <property type="match status" value="2"/>
</dbReference>
<evidence type="ECO:0000256" key="11">
    <source>
        <dbReference type="RuleBase" id="RU363034"/>
    </source>
</evidence>
<reference evidence="17" key="1">
    <citation type="submission" date="2025-08" db="UniProtKB">
        <authorList>
            <consortium name="RefSeq"/>
        </authorList>
    </citation>
    <scope>IDENTIFICATION</scope>
    <source>
        <tissue evidence="17">Muscle</tissue>
    </source>
</reference>
<evidence type="ECO:0000256" key="10">
    <source>
        <dbReference type="ARBA" id="ARBA00024195"/>
    </source>
</evidence>
<dbReference type="KEGG" id="bvk:117231108"/>
<dbReference type="InterPro" id="IPR001254">
    <property type="entry name" value="Trypsin_dom"/>
</dbReference>
<dbReference type="FunFam" id="2.40.10.10:FF:000028">
    <property type="entry name" value="Serine protease easter"/>
    <property type="match status" value="2"/>
</dbReference>
<evidence type="ECO:0000256" key="7">
    <source>
        <dbReference type="ARBA" id="ARBA00023145"/>
    </source>
</evidence>
<feature type="domain" description="Clip" evidence="15">
    <location>
        <begin position="26"/>
        <end position="80"/>
    </location>
</feature>
<dbReference type="InterPro" id="IPR043504">
    <property type="entry name" value="Peptidase_S1_PA_chymotrypsin"/>
</dbReference>
<dbReference type="GO" id="GO:0046872">
    <property type="term" value="F:metal ion binding"/>
    <property type="evidence" value="ECO:0007669"/>
    <property type="project" value="UniProtKB-KW"/>
</dbReference>
<keyword evidence="9" id="KW-0325">Glycoprotein</keyword>
<dbReference type="FunFam" id="2.40.10.10:FF:000078">
    <property type="entry name" value="Serine protease H137"/>
    <property type="match status" value="1"/>
</dbReference>